<dbReference type="Gene3D" id="3.30.70.330">
    <property type="match status" value="1"/>
</dbReference>
<evidence type="ECO:0000256" key="4">
    <source>
        <dbReference type="ARBA" id="ARBA00022980"/>
    </source>
</evidence>
<dbReference type="Proteomes" id="UP000722750">
    <property type="component" value="Unassembled WGS sequence"/>
</dbReference>
<evidence type="ECO:0000256" key="2">
    <source>
        <dbReference type="ARBA" id="ARBA00022730"/>
    </source>
</evidence>
<dbReference type="GO" id="GO:1990904">
    <property type="term" value="C:ribonucleoprotein complex"/>
    <property type="evidence" value="ECO:0007669"/>
    <property type="project" value="UniProtKB-KW"/>
</dbReference>
<sequence length="93" mass="10935">MDYYHIIRRPLSSEKSVGDRESANSFHFEVNKKVNKIQIKETIEKLFEVKVLSVRTLNRVGKNRKYRNKVYKTSGWKKAIVTLKEGDTIDLGY</sequence>
<keyword evidence="5 6" id="KW-0687">Ribonucleoprotein</keyword>
<reference evidence="7" key="1">
    <citation type="journal article" date="2021" name="ISME J.">
        <title>Fine-scale metabolic discontinuity in a stratified prokaryote microbiome of a Red Sea deep halocline.</title>
        <authorList>
            <person name="Michoud G."/>
            <person name="Ngugi D.K."/>
            <person name="Barozzi A."/>
            <person name="Merlino G."/>
            <person name="Calleja M.L."/>
            <person name="Delgado-Huertas A."/>
            <person name="Moran X.A.G."/>
            <person name="Daffonchio D."/>
        </authorList>
    </citation>
    <scope>NUCLEOTIDE SEQUENCE</scope>
    <source>
        <strain evidence="7">SuakinDeep_MAG55_1</strain>
    </source>
</reference>
<name>A0A941W3W3_9BACT</name>
<proteinExistence type="inferred from homology"/>
<evidence type="ECO:0000256" key="1">
    <source>
        <dbReference type="ARBA" id="ARBA00006700"/>
    </source>
</evidence>
<dbReference type="InterPro" id="IPR013025">
    <property type="entry name" value="Ribosomal_uL23-like"/>
</dbReference>
<dbReference type="InterPro" id="IPR012677">
    <property type="entry name" value="Nucleotide-bd_a/b_plait_sf"/>
</dbReference>
<protein>
    <recommendedName>
        <fullName evidence="6">Large ribosomal subunit protein uL23</fullName>
    </recommendedName>
</protein>
<dbReference type="GO" id="GO:0003735">
    <property type="term" value="F:structural constituent of ribosome"/>
    <property type="evidence" value="ECO:0007669"/>
    <property type="project" value="InterPro"/>
</dbReference>
<dbReference type="AlphaFoldDB" id="A0A941W3W3"/>
<keyword evidence="4 6" id="KW-0689">Ribosomal protein</keyword>
<dbReference type="HAMAP" id="MF_01369_B">
    <property type="entry name" value="Ribosomal_uL23_B"/>
    <property type="match status" value="1"/>
</dbReference>
<dbReference type="EMBL" id="JAANXD010000061">
    <property type="protein sequence ID" value="MBS1258426.1"/>
    <property type="molecule type" value="Genomic_DNA"/>
</dbReference>
<organism evidence="7 8">
    <name type="scientific">Candidatus Scalindua arabica</name>
    <dbReference type="NCBI Taxonomy" id="1127984"/>
    <lineage>
        <taxon>Bacteria</taxon>
        <taxon>Pseudomonadati</taxon>
        <taxon>Planctomycetota</taxon>
        <taxon>Candidatus Brocadiia</taxon>
        <taxon>Candidatus Brocadiales</taxon>
        <taxon>Candidatus Scalinduaceae</taxon>
        <taxon>Candidatus Scalindua</taxon>
    </lineage>
</organism>
<dbReference type="PANTHER" id="PTHR11620">
    <property type="entry name" value="60S RIBOSOMAL PROTEIN L23A"/>
    <property type="match status" value="1"/>
</dbReference>
<evidence type="ECO:0000313" key="7">
    <source>
        <dbReference type="EMBL" id="MBS1258426.1"/>
    </source>
</evidence>
<evidence type="ECO:0000256" key="6">
    <source>
        <dbReference type="HAMAP-Rule" id="MF_01369"/>
    </source>
</evidence>
<comment type="similarity">
    <text evidence="1 6">Belongs to the universal ribosomal protein uL23 family.</text>
</comment>
<dbReference type="InterPro" id="IPR012678">
    <property type="entry name" value="Ribosomal_uL23/eL15/eS24_sf"/>
</dbReference>
<dbReference type="Pfam" id="PF00276">
    <property type="entry name" value="Ribosomal_L23"/>
    <property type="match status" value="1"/>
</dbReference>
<keyword evidence="3 6" id="KW-0694">RNA-binding</keyword>
<evidence type="ECO:0000313" key="8">
    <source>
        <dbReference type="Proteomes" id="UP000722750"/>
    </source>
</evidence>
<dbReference type="NCBIfam" id="NF004363">
    <property type="entry name" value="PRK05738.2-4"/>
    <property type="match status" value="1"/>
</dbReference>
<gene>
    <name evidence="6" type="primary">rplW</name>
    <name evidence="7" type="ORF">MAG551_01485</name>
</gene>
<dbReference type="SUPFAM" id="SSF54189">
    <property type="entry name" value="Ribosomal proteins S24e, L23 and L15e"/>
    <property type="match status" value="1"/>
</dbReference>
<comment type="function">
    <text evidence="6">One of the early assembly proteins it binds 23S rRNA. One of the proteins that surrounds the polypeptide exit tunnel on the outside of the ribosome. Forms the main docking site for trigger factor binding to the ribosome.</text>
</comment>
<evidence type="ECO:0000256" key="5">
    <source>
        <dbReference type="ARBA" id="ARBA00023274"/>
    </source>
</evidence>
<comment type="caution">
    <text evidence="7">The sequence shown here is derived from an EMBL/GenBank/DDBJ whole genome shotgun (WGS) entry which is preliminary data.</text>
</comment>
<keyword evidence="2 6" id="KW-0699">rRNA-binding</keyword>
<dbReference type="GO" id="GO:0006412">
    <property type="term" value="P:translation"/>
    <property type="evidence" value="ECO:0007669"/>
    <property type="project" value="UniProtKB-UniRule"/>
</dbReference>
<comment type="subunit">
    <text evidence="6">Part of the 50S ribosomal subunit. Contacts protein L29, and trigger factor when it is bound to the ribosome.</text>
</comment>
<evidence type="ECO:0000256" key="3">
    <source>
        <dbReference type="ARBA" id="ARBA00022884"/>
    </source>
</evidence>
<accession>A0A941W3W3</accession>
<dbReference type="GO" id="GO:0019843">
    <property type="term" value="F:rRNA binding"/>
    <property type="evidence" value="ECO:0007669"/>
    <property type="project" value="UniProtKB-UniRule"/>
</dbReference>
<dbReference type="GO" id="GO:0005840">
    <property type="term" value="C:ribosome"/>
    <property type="evidence" value="ECO:0007669"/>
    <property type="project" value="UniProtKB-KW"/>
</dbReference>
<dbReference type="FunFam" id="3.30.70.330:FF:000001">
    <property type="entry name" value="50S ribosomal protein L23"/>
    <property type="match status" value="1"/>
</dbReference>